<reference evidence="2" key="1">
    <citation type="journal article" date="2023" name="Nat. Plants">
        <title>Single-cell RNA sequencing provides a high-resolution roadmap for understanding the multicellular compartmentation of specialized metabolism.</title>
        <authorList>
            <person name="Sun S."/>
            <person name="Shen X."/>
            <person name="Li Y."/>
            <person name="Li Y."/>
            <person name="Wang S."/>
            <person name="Li R."/>
            <person name="Zhang H."/>
            <person name="Shen G."/>
            <person name="Guo B."/>
            <person name="Wei J."/>
            <person name="Xu J."/>
            <person name="St-Pierre B."/>
            <person name="Chen S."/>
            <person name="Sun C."/>
        </authorList>
    </citation>
    <scope>NUCLEOTIDE SEQUENCE [LARGE SCALE GENOMIC DNA]</scope>
</reference>
<comment type="caution">
    <text evidence="1">The sequence shown here is derived from an EMBL/GenBank/DDBJ whole genome shotgun (WGS) entry which is preliminary data.</text>
</comment>
<organism evidence="1 2">
    <name type="scientific">Catharanthus roseus</name>
    <name type="common">Madagascar periwinkle</name>
    <name type="synonym">Vinca rosea</name>
    <dbReference type="NCBI Taxonomy" id="4058"/>
    <lineage>
        <taxon>Eukaryota</taxon>
        <taxon>Viridiplantae</taxon>
        <taxon>Streptophyta</taxon>
        <taxon>Embryophyta</taxon>
        <taxon>Tracheophyta</taxon>
        <taxon>Spermatophyta</taxon>
        <taxon>Magnoliopsida</taxon>
        <taxon>eudicotyledons</taxon>
        <taxon>Gunneridae</taxon>
        <taxon>Pentapetalae</taxon>
        <taxon>asterids</taxon>
        <taxon>lamiids</taxon>
        <taxon>Gentianales</taxon>
        <taxon>Apocynaceae</taxon>
        <taxon>Rauvolfioideae</taxon>
        <taxon>Vinceae</taxon>
        <taxon>Catharanthinae</taxon>
        <taxon>Catharanthus</taxon>
    </lineage>
</organism>
<evidence type="ECO:0000313" key="2">
    <source>
        <dbReference type="Proteomes" id="UP001060085"/>
    </source>
</evidence>
<sequence length="152" mass="16512">MFSKSVKKGLHCTWLVSRTRASSDSVDGFRLGRVDLLQEGRRTMKGLAQSIYMDTASCSALGSAALKRNCYGNRALVWCLAGIDCDMSELGSDDLVLGSGLCPWSHTIALHVLLNLGVKAVLMCLDSLRLPSCARTPHFSTERHADTLLSHS</sequence>
<proteinExistence type="predicted"/>
<name>A0ACC0BMF7_CATRO</name>
<protein>
    <submittedName>
        <fullName evidence="1">Uncharacterized protein</fullName>
    </submittedName>
</protein>
<evidence type="ECO:0000313" key="1">
    <source>
        <dbReference type="EMBL" id="KAI5673764.1"/>
    </source>
</evidence>
<gene>
    <name evidence="1" type="ORF">M9H77_14128</name>
</gene>
<dbReference type="EMBL" id="CM044703">
    <property type="protein sequence ID" value="KAI5673764.1"/>
    <property type="molecule type" value="Genomic_DNA"/>
</dbReference>
<dbReference type="Proteomes" id="UP001060085">
    <property type="component" value="Linkage Group LG03"/>
</dbReference>
<keyword evidence="2" id="KW-1185">Reference proteome</keyword>
<accession>A0ACC0BMF7</accession>